<dbReference type="Pfam" id="PF00023">
    <property type="entry name" value="Ank"/>
    <property type="match status" value="1"/>
</dbReference>
<dbReference type="PANTHER" id="PTHR24173">
    <property type="entry name" value="ANKYRIN REPEAT CONTAINING"/>
    <property type="match status" value="1"/>
</dbReference>
<keyword evidence="2 3" id="KW-0040">ANK repeat</keyword>
<accession>A0ABY6AGZ6</accession>
<evidence type="ECO:0000256" key="3">
    <source>
        <dbReference type="PROSITE-ProRule" id="PRU00023"/>
    </source>
</evidence>
<dbReference type="SMART" id="SM00248">
    <property type="entry name" value="ANK"/>
    <property type="match status" value="5"/>
</dbReference>
<evidence type="ECO:0000313" key="5">
    <source>
        <dbReference type="Proteomes" id="UP001065322"/>
    </source>
</evidence>
<dbReference type="EMBL" id="CP054475">
    <property type="protein sequence ID" value="UXD88958.1"/>
    <property type="molecule type" value="Genomic_DNA"/>
</dbReference>
<evidence type="ECO:0000313" key="4">
    <source>
        <dbReference type="EMBL" id="UXD88958.1"/>
    </source>
</evidence>
<dbReference type="Proteomes" id="UP001065322">
    <property type="component" value="Chromosome"/>
</dbReference>
<dbReference type="SUPFAM" id="SSF48403">
    <property type="entry name" value="Ankyrin repeat"/>
    <property type="match status" value="1"/>
</dbReference>
<sequence>MQTPFPTLMELVRLICNAFDAGRPIKKELDNKVTDLYVTLPEAMEYFSRPELKNDFIWILGNSESRLGEFVAIVESGLRSYIDWIKNVDANGMSRDQMTPIIFGDFARRLLEGSYPMVASSYPVSIFDEESGLVSYALPSLLAILRKESLAWQAMLKHITKQQSDMIGSWERGDHIPDLSSLKGLLNHPGMENERSAVMLARAWDYIIRDLNQAGSDPSTWSEISIQNSLFLLRDEVNDGIKDMFPAASLIERYFKKDGVNINDAEAAIHDLRSLIQNSNNPHFSDLYCDRALARMRAQQESFDECLSLYKRAVEKAMYLGCDNIELLLNEAMSAAAAIGPDRVFCKQLRKAQVLFGYAAPFKSENNSSSKFSDHVQGWQIERYAEAFIEKHNSEKLKAPRTASGPIAMLLEDMDNIRYDLRKPDKIISLKTQFGQKRMPQLACAVYFGYWDSFLKLLESGASVDVLTSSEESPLLLAIERMSPDTASERRDIRYFEKLSSIPHKRETMDQITSKKRLSILHSAVNSGNPYIVEKVIDMGCGIDLISTTNKCSPLYHAVRNMDCTLNSGAFLSRLKNPVLDTEGVDAIMRYTNSLANSDSIIRLIHSSQQDSLMASCMEIARQHIVDPYLSIPLESRLKIIDLLIENGASVNLEHSYPIKGYTPLMHAVEVGALEVVEKMLKFGGDPEKTHYQPDLGRHLNCFDLAKLWNRKEIFQLLSSQLVGS</sequence>
<gene>
    <name evidence="4" type="ORF">HUF19_16585</name>
</gene>
<dbReference type="InterPro" id="IPR002110">
    <property type="entry name" value="Ankyrin_rpt"/>
</dbReference>
<keyword evidence="5" id="KW-1185">Reference proteome</keyword>
<dbReference type="Gene3D" id="1.25.40.20">
    <property type="entry name" value="Ankyrin repeat-containing domain"/>
    <property type="match status" value="2"/>
</dbReference>
<feature type="repeat" description="ANK" evidence="3">
    <location>
        <begin position="660"/>
        <end position="692"/>
    </location>
</feature>
<evidence type="ECO:0008006" key="6">
    <source>
        <dbReference type="Google" id="ProtNLM"/>
    </source>
</evidence>
<dbReference type="InterPro" id="IPR036770">
    <property type="entry name" value="Ankyrin_rpt-contain_sf"/>
</dbReference>
<protein>
    <recommendedName>
        <fullName evidence="6">Ankyrin repeat protein</fullName>
    </recommendedName>
</protein>
<dbReference type="PROSITE" id="PS50297">
    <property type="entry name" value="ANK_REP_REGION"/>
    <property type="match status" value="1"/>
</dbReference>
<dbReference type="RefSeq" id="WP_260997639.1">
    <property type="nucleotide sequence ID" value="NZ_CP054475.1"/>
</dbReference>
<organism evidence="4 5">
    <name type="scientific">Thalassolituus hydrocarboniclasticus</name>
    <dbReference type="NCBI Taxonomy" id="2742796"/>
    <lineage>
        <taxon>Bacteria</taxon>
        <taxon>Pseudomonadati</taxon>
        <taxon>Pseudomonadota</taxon>
        <taxon>Gammaproteobacteria</taxon>
        <taxon>Oceanospirillales</taxon>
        <taxon>Oceanospirillaceae</taxon>
        <taxon>Thalassolituus</taxon>
    </lineage>
</organism>
<evidence type="ECO:0000256" key="1">
    <source>
        <dbReference type="ARBA" id="ARBA00022737"/>
    </source>
</evidence>
<evidence type="ECO:0000256" key="2">
    <source>
        <dbReference type="ARBA" id="ARBA00023043"/>
    </source>
</evidence>
<dbReference type="PROSITE" id="PS50088">
    <property type="entry name" value="ANK_REPEAT"/>
    <property type="match status" value="1"/>
</dbReference>
<keyword evidence="1" id="KW-0677">Repeat</keyword>
<dbReference type="PANTHER" id="PTHR24173:SF74">
    <property type="entry name" value="ANKYRIN REPEAT DOMAIN-CONTAINING PROTEIN 16"/>
    <property type="match status" value="1"/>
</dbReference>
<reference evidence="5" key="1">
    <citation type="submission" date="2020-06" db="EMBL/GenBank/DDBJ databases">
        <title>Thalassolituus marinus alknpb1M-1, a hydrocarbon-degrading bacterium isolated from the deep-sea overlying water using an in-situ strategy from the South China Sea basin.</title>
        <authorList>
            <person name="Dong C."/>
            <person name="Chen Y."/>
            <person name="Shao Z."/>
        </authorList>
    </citation>
    <scope>NUCLEOTIDE SEQUENCE [LARGE SCALE GENOMIC DNA]</scope>
    <source>
        <strain evidence="5">alknpb1M-1</strain>
    </source>
</reference>
<proteinExistence type="predicted"/>
<name>A0ABY6AGZ6_9GAMM</name>